<accession>A0ABX4MZ81</accession>
<keyword evidence="2" id="KW-1185">Reference proteome</keyword>
<name>A0ABX4MZ81_9MICC</name>
<reference evidence="1 2" key="1">
    <citation type="submission" date="2017-11" db="EMBL/GenBank/DDBJ databases">
        <title>Sequencing the genomes of 1000 actinobacteria strains.</title>
        <authorList>
            <person name="Klenk H.-P."/>
        </authorList>
    </citation>
    <scope>NUCLEOTIDE SEQUENCE [LARGE SCALE GENOMIC DNA]</scope>
    <source>
        <strain evidence="1 2">DSM 12798</strain>
    </source>
</reference>
<sequence>MEIQFSETAFAFAATKEVEQLLESTGHKLLGAPDFPTLRRERNVGYDVKIDATNIALILQFKLGEFISREHRGSNTWRHAGGKHFRTKFPAGHHQLALLQELESRLSNSRKPYFIGYLAPGFREQAEFNEHYLDRTVVEHSYGCRPSQIPDDGNSHHLVFVPDVPPMVSRQFVLSEPVNVNRVNVREYLGSLADRVRREREVRRFERVGEVSSAVSEVIAILTEKFRASNSEIEMEALRHFSYEGFEERPNLGEMYFAINLGLVLGVSIGFTVESRN</sequence>
<gene>
    <name evidence="1" type="ORF">ATK23_0119</name>
</gene>
<evidence type="ECO:0000313" key="1">
    <source>
        <dbReference type="EMBL" id="PJJ42957.1"/>
    </source>
</evidence>
<dbReference type="EMBL" id="PGEY01000001">
    <property type="protein sequence ID" value="PJJ42957.1"/>
    <property type="molecule type" value="Genomic_DNA"/>
</dbReference>
<protein>
    <recommendedName>
        <fullName evidence="3">NERD domain-containing protein</fullName>
    </recommendedName>
</protein>
<evidence type="ECO:0000313" key="2">
    <source>
        <dbReference type="Proteomes" id="UP000229263"/>
    </source>
</evidence>
<organism evidence="1 2">
    <name type="scientific">Glutamicibacter mysorens</name>
    <dbReference type="NCBI Taxonomy" id="257984"/>
    <lineage>
        <taxon>Bacteria</taxon>
        <taxon>Bacillati</taxon>
        <taxon>Actinomycetota</taxon>
        <taxon>Actinomycetes</taxon>
        <taxon>Micrococcales</taxon>
        <taxon>Micrococcaceae</taxon>
        <taxon>Glutamicibacter</taxon>
    </lineage>
</organism>
<proteinExistence type="predicted"/>
<dbReference type="Proteomes" id="UP000229263">
    <property type="component" value="Unassembled WGS sequence"/>
</dbReference>
<dbReference type="RefSeq" id="WP_066140029.1">
    <property type="nucleotide sequence ID" value="NZ_PGEY01000001.1"/>
</dbReference>
<evidence type="ECO:0008006" key="3">
    <source>
        <dbReference type="Google" id="ProtNLM"/>
    </source>
</evidence>
<comment type="caution">
    <text evidence="1">The sequence shown here is derived from an EMBL/GenBank/DDBJ whole genome shotgun (WGS) entry which is preliminary data.</text>
</comment>